<evidence type="ECO:0000256" key="1">
    <source>
        <dbReference type="ARBA" id="ARBA00004571"/>
    </source>
</evidence>
<dbReference type="InterPro" id="IPR039426">
    <property type="entry name" value="TonB-dep_rcpt-like"/>
</dbReference>
<dbReference type="InterPro" id="IPR037066">
    <property type="entry name" value="Plug_dom_sf"/>
</dbReference>
<dbReference type="InterPro" id="IPR012910">
    <property type="entry name" value="Plug_dom"/>
</dbReference>
<proteinExistence type="inferred from homology"/>
<feature type="domain" description="TonB-dependent receptor-like beta-barrel" evidence="11">
    <location>
        <begin position="479"/>
        <end position="1015"/>
    </location>
</feature>
<dbReference type="NCBIfam" id="TIGR04057">
    <property type="entry name" value="SusC_RagA_signa"/>
    <property type="match status" value="1"/>
</dbReference>
<dbReference type="InterPro" id="IPR008969">
    <property type="entry name" value="CarboxyPept-like_regulatory"/>
</dbReference>
<dbReference type="InterPro" id="IPR036942">
    <property type="entry name" value="Beta-barrel_TonB_sf"/>
</dbReference>
<keyword evidence="3 8" id="KW-1134">Transmembrane beta strand</keyword>
<name>A0A8J7LMX1_9FLAO</name>
<keyword evidence="4 8" id="KW-0812">Transmembrane</keyword>
<evidence type="ECO:0000256" key="7">
    <source>
        <dbReference type="ARBA" id="ARBA00023237"/>
    </source>
</evidence>
<dbReference type="Pfam" id="PF13715">
    <property type="entry name" value="CarbopepD_reg_2"/>
    <property type="match status" value="1"/>
</dbReference>
<feature type="domain" description="TonB-dependent receptor plug" evidence="12">
    <location>
        <begin position="127"/>
        <end position="235"/>
    </location>
</feature>
<evidence type="ECO:0000256" key="2">
    <source>
        <dbReference type="ARBA" id="ARBA00022448"/>
    </source>
</evidence>
<accession>A0A8J7LMX1</accession>
<dbReference type="Gene3D" id="2.170.130.10">
    <property type="entry name" value="TonB-dependent receptor, plug domain"/>
    <property type="match status" value="1"/>
</dbReference>
<dbReference type="InterPro" id="IPR023996">
    <property type="entry name" value="TonB-dep_OMP_SusC/RagA"/>
</dbReference>
<keyword evidence="5 9" id="KW-0798">TonB box</keyword>
<dbReference type="SUPFAM" id="SSF56935">
    <property type="entry name" value="Porins"/>
    <property type="match status" value="1"/>
</dbReference>
<dbReference type="PROSITE" id="PS52016">
    <property type="entry name" value="TONB_DEPENDENT_REC_3"/>
    <property type="match status" value="1"/>
</dbReference>
<evidence type="ECO:0000256" key="6">
    <source>
        <dbReference type="ARBA" id="ARBA00023136"/>
    </source>
</evidence>
<comment type="caution">
    <text evidence="13">The sequence shown here is derived from an EMBL/GenBank/DDBJ whole genome shotgun (WGS) entry which is preliminary data.</text>
</comment>
<dbReference type="AlphaFoldDB" id="A0A8J7LMX1"/>
<evidence type="ECO:0000256" key="3">
    <source>
        <dbReference type="ARBA" id="ARBA00022452"/>
    </source>
</evidence>
<dbReference type="InterPro" id="IPR000531">
    <property type="entry name" value="Beta-barrel_TonB"/>
</dbReference>
<comment type="similarity">
    <text evidence="8 9">Belongs to the TonB-dependent receptor family.</text>
</comment>
<dbReference type="Pfam" id="PF07715">
    <property type="entry name" value="Plug"/>
    <property type="match status" value="1"/>
</dbReference>
<dbReference type="InterPro" id="IPR023997">
    <property type="entry name" value="TonB-dep_OMP_SusC/RagA_CS"/>
</dbReference>
<feature type="region of interest" description="Disordered" evidence="10">
    <location>
        <begin position="844"/>
        <end position="870"/>
    </location>
</feature>
<dbReference type="NCBIfam" id="TIGR04056">
    <property type="entry name" value="OMP_RagA_SusC"/>
    <property type="match status" value="1"/>
</dbReference>
<keyword evidence="14" id="KW-1185">Reference proteome</keyword>
<evidence type="ECO:0000313" key="13">
    <source>
        <dbReference type="EMBL" id="MBJ6368079.1"/>
    </source>
</evidence>
<sequence length="1058" mass="117026">MKNQLKLFSAKSKGGKSIIIALLFMMLCGLSTSAQVKTVKGTITDEIGMPLPGANILEKGTQNGVTTDFDGQYTIQVTPSSIIVISYLGYKPQEVVVGTQTNIDVSLTPDLQQLEETVVIGYGSVRRKDLTGSVASVKMDKLIEAPVANFDQALAGRVTGVQVGSGSGEPGAGMELTIRGGNTINGDNSPLYVIDGFIVEDFNPGILNSSDIQSIDILKDASATAIYGARGANGVFLITTRQSKIGKTKVTYETRVDVKNVANTLEVLSAYEAVKLANDINPNSAATKFFVNDDGAVVGTVEDYRNSPSANWQDDAFRTAFTKSHTLKIGSGSDVTKLNASLNLLDDQGTLLRSEYKKINGRLNLRHKINDKIEATLNIIYANTELQGLDTKGNVAYSFMRNLITYPNVVNKFKDYGDANPLFGINIEEFDINNIFNWHPILSLKNEYRNRETNQFISNLALRYKVTPNLTFETKGSYNGDFRKTGIFNNSNTVYGRLINPINGINGSMDYQNFKTISNINTLTYNKSFDKHSLNVLIGHSVNSKEITRTLVRAMEIPQYAESQGINSLDEGVLSTTQDINGSEKERIESFWGRFNYSFNDKYLLTASIRRDGSSKFAPGHNIGYFPSLAASWKAEEEKFIKDLGFVSQLKFKAGYGKTGNDRIPGEARFDLFTSDLASYFINGVEVLGQRPTSAGANPDVEWETTEQYNAGVDLGLFNGRISASAEVYEKTTRDLLINADTPPSLGISTVWKNSGTVRNRGLEFSLSTINVDSKNFKWTTDFNISFNQNKVMSLPEGKPIFGNPRYYQRYNSNQFIVEEGQPLGNMYGYLSDGVYQPEDFVDYNPDDATHTLNPGQPDYDGGSPVRQPGDEKYKDLNGDGVITADDKTVIGNGLPEHFGGFGNTFTYKGFELSAFFQWSYGNDILNANRLIFEEMAYYAQNQYATVTNRWTPTNQNTTMFRAGGRGFEDVSSRVVEDGSYIRLKTINLSYNLSKEVVEKLNLNSVSVYFAAQNLITWTNYSGFDPDVSVNRSPIMPGVDYSSYPINKTFSFGLNVTF</sequence>
<keyword evidence="13" id="KW-0675">Receptor</keyword>
<dbReference type="Proteomes" id="UP000610931">
    <property type="component" value="Unassembled WGS sequence"/>
</dbReference>
<dbReference type="Pfam" id="PF00593">
    <property type="entry name" value="TonB_dep_Rec_b-barrel"/>
    <property type="match status" value="1"/>
</dbReference>
<dbReference type="SUPFAM" id="SSF49464">
    <property type="entry name" value="Carboxypeptidase regulatory domain-like"/>
    <property type="match status" value="1"/>
</dbReference>
<dbReference type="FunFam" id="2.60.40.1120:FF:000003">
    <property type="entry name" value="Outer membrane protein Omp121"/>
    <property type="match status" value="1"/>
</dbReference>
<gene>
    <name evidence="13" type="ORF">JF259_08255</name>
</gene>
<evidence type="ECO:0000259" key="11">
    <source>
        <dbReference type="Pfam" id="PF00593"/>
    </source>
</evidence>
<evidence type="ECO:0000259" key="12">
    <source>
        <dbReference type="Pfam" id="PF07715"/>
    </source>
</evidence>
<evidence type="ECO:0000256" key="4">
    <source>
        <dbReference type="ARBA" id="ARBA00022692"/>
    </source>
</evidence>
<dbReference type="Gene3D" id="2.60.40.1120">
    <property type="entry name" value="Carboxypeptidase-like, regulatory domain"/>
    <property type="match status" value="1"/>
</dbReference>
<evidence type="ECO:0000313" key="14">
    <source>
        <dbReference type="Proteomes" id="UP000610931"/>
    </source>
</evidence>
<dbReference type="GO" id="GO:0009279">
    <property type="term" value="C:cell outer membrane"/>
    <property type="evidence" value="ECO:0007669"/>
    <property type="project" value="UniProtKB-SubCell"/>
</dbReference>
<protein>
    <submittedName>
        <fullName evidence="13">TonB-dependent receptor</fullName>
    </submittedName>
</protein>
<organism evidence="13 14">
    <name type="scientific">Snuella sedimenti</name>
    <dbReference type="NCBI Taxonomy" id="2798802"/>
    <lineage>
        <taxon>Bacteria</taxon>
        <taxon>Pseudomonadati</taxon>
        <taxon>Bacteroidota</taxon>
        <taxon>Flavobacteriia</taxon>
        <taxon>Flavobacteriales</taxon>
        <taxon>Flavobacteriaceae</taxon>
        <taxon>Snuella</taxon>
    </lineage>
</organism>
<dbReference type="Gene3D" id="2.40.170.20">
    <property type="entry name" value="TonB-dependent receptor, beta-barrel domain"/>
    <property type="match status" value="1"/>
</dbReference>
<dbReference type="FunFam" id="2.170.130.10:FF:000008">
    <property type="entry name" value="SusC/RagA family TonB-linked outer membrane protein"/>
    <property type="match status" value="1"/>
</dbReference>
<reference evidence="13" key="1">
    <citation type="submission" date="2020-12" db="EMBL/GenBank/DDBJ databases">
        <title>Snuella sp. nov., isolated from sediment in Incheon.</title>
        <authorList>
            <person name="Kim W."/>
        </authorList>
    </citation>
    <scope>NUCLEOTIDE SEQUENCE</scope>
    <source>
        <strain evidence="13">CAU 1569</strain>
    </source>
</reference>
<keyword evidence="7 8" id="KW-0998">Cell outer membrane</keyword>
<comment type="subcellular location">
    <subcellularLocation>
        <location evidence="1 8">Cell outer membrane</location>
        <topology evidence="1 8">Multi-pass membrane protein</topology>
    </subcellularLocation>
</comment>
<keyword evidence="2 8" id="KW-0813">Transport</keyword>
<keyword evidence="6 8" id="KW-0472">Membrane</keyword>
<dbReference type="EMBL" id="JAELVQ010000008">
    <property type="protein sequence ID" value="MBJ6368079.1"/>
    <property type="molecule type" value="Genomic_DNA"/>
</dbReference>
<evidence type="ECO:0000256" key="9">
    <source>
        <dbReference type="RuleBase" id="RU003357"/>
    </source>
</evidence>
<evidence type="ECO:0000256" key="10">
    <source>
        <dbReference type="SAM" id="MobiDB-lite"/>
    </source>
</evidence>
<evidence type="ECO:0000256" key="5">
    <source>
        <dbReference type="ARBA" id="ARBA00023077"/>
    </source>
</evidence>
<dbReference type="RefSeq" id="WP_199114842.1">
    <property type="nucleotide sequence ID" value="NZ_JAELVQ010000008.1"/>
</dbReference>
<evidence type="ECO:0000256" key="8">
    <source>
        <dbReference type="PROSITE-ProRule" id="PRU01360"/>
    </source>
</evidence>